<organism evidence="1 2">
    <name type="scientific">Loigolactobacillus bifermentans DSM 20003</name>
    <dbReference type="NCBI Taxonomy" id="1423726"/>
    <lineage>
        <taxon>Bacteria</taxon>
        <taxon>Bacillati</taxon>
        <taxon>Bacillota</taxon>
        <taxon>Bacilli</taxon>
        <taxon>Lactobacillales</taxon>
        <taxon>Lactobacillaceae</taxon>
        <taxon>Loigolactobacillus</taxon>
    </lineage>
</organism>
<dbReference type="InterPro" id="IPR003787">
    <property type="entry name" value="Sulphur_relay_DsrE/F-like"/>
</dbReference>
<evidence type="ECO:0000313" key="1">
    <source>
        <dbReference type="EMBL" id="KRK33919.1"/>
    </source>
</evidence>
<proteinExistence type="predicted"/>
<dbReference type="SUPFAM" id="SSF75169">
    <property type="entry name" value="DsrEFH-like"/>
    <property type="match status" value="1"/>
</dbReference>
<comment type="caution">
    <text evidence="1">The sequence shown here is derived from an EMBL/GenBank/DDBJ whole genome shotgun (WGS) entry which is preliminary data.</text>
</comment>
<dbReference type="Pfam" id="PF02635">
    <property type="entry name" value="DsrE"/>
    <property type="match status" value="1"/>
</dbReference>
<dbReference type="EMBL" id="AZDA01000098">
    <property type="protein sequence ID" value="KRK33919.1"/>
    <property type="molecule type" value="Genomic_DNA"/>
</dbReference>
<dbReference type="Proteomes" id="UP000051461">
    <property type="component" value="Unassembled WGS sequence"/>
</dbReference>
<dbReference type="InterPro" id="IPR027396">
    <property type="entry name" value="DsrEFH-like"/>
</dbReference>
<evidence type="ECO:0000313" key="2">
    <source>
        <dbReference type="Proteomes" id="UP000051461"/>
    </source>
</evidence>
<accession>A0A0R1GIE6</accession>
<dbReference type="PATRIC" id="fig|1423726.3.peg.933"/>
<dbReference type="AlphaFoldDB" id="A0A0R1GIE6"/>
<keyword evidence="2" id="KW-1185">Reference proteome</keyword>
<dbReference type="RefSeq" id="WP_338040231.1">
    <property type="nucleotide sequence ID" value="NZ_AZDA01000098.1"/>
</dbReference>
<name>A0A0R1GIE6_9LACO</name>
<gene>
    <name evidence="1" type="ORF">FC07_GL000906</name>
</gene>
<dbReference type="Gene3D" id="3.40.1260.10">
    <property type="entry name" value="DsrEFH-like"/>
    <property type="match status" value="1"/>
</dbReference>
<dbReference type="STRING" id="1423726.FC07_GL000906"/>
<protein>
    <submittedName>
        <fullName evidence="1">Uncharacterized protein</fullName>
    </submittedName>
</protein>
<reference evidence="1 2" key="1">
    <citation type="journal article" date="2015" name="Genome Announc.">
        <title>Expanding the biotechnology potential of lactobacilli through comparative genomics of 213 strains and associated genera.</title>
        <authorList>
            <person name="Sun Z."/>
            <person name="Harris H.M."/>
            <person name="McCann A."/>
            <person name="Guo C."/>
            <person name="Argimon S."/>
            <person name="Zhang W."/>
            <person name="Yang X."/>
            <person name="Jeffery I.B."/>
            <person name="Cooney J.C."/>
            <person name="Kagawa T.F."/>
            <person name="Liu W."/>
            <person name="Song Y."/>
            <person name="Salvetti E."/>
            <person name="Wrobel A."/>
            <person name="Rasinkangas P."/>
            <person name="Parkhill J."/>
            <person name="Rea M.C."/>
            <person name="O'Sullivan O."/>
            <person name="Ritari J."/>
            <person name="Douillard F.P."/>
            <person name="Paul Ross R."/>
            <person name="Yang R."/>
            <person name="Briner A.E."/>
            <person name="Felis G.E."/>
            <person name="de Vos W.M."/>
            <person name="Barrangou R."/>
            <person name="Klaenhammer T.R."/>
            <person name="Caufield P.W."/>
            <person name="Cui Y."/>
            <person name="Zhang H."/>
            <person name="O'Toole P.W."/>
        </authorList>
    </citation>
    <scope>NUCLEOTIDE SEQUENCE [LARGE SCALE GENOMIC DNA]</scope>
    <source>
        <strain evidence="1 2">DSM 20003</strain>
    </source>
</reference>
<sequence>MMKLGIIMETNDTEKVWNGLRFAVTALKQGHEVKLFLMGAGVEIESLGDAHFDVPNWLEQFHTAGGELLACGTCIKSRQMQDNTACPISNMRDCVEVVTWADKTVTF</sequence>